<sequence length="225" mass="25609">MRGWTKNYPKEELHYQMKTIIPRRRDGDTHDQTIMVSSIFYRKIGHRKQWNREDGRGSFETVEKELPRKSARGVVVVARGVACDEPRTIWSFFNVQAKRPLPSTRLQSQTVLVVEQVSSARGPNSRRPLLEGNLGQPISIYLRPGWSQHLLRVHHSSLGPLVELGRDGCMPDLEEKPPPVHPTEIRTSISPSSMVWLNTTSALANYATEADESAYNKLRLNDNNS</sequence>
<evidence type="ECO:0000313" key="1">
    <source>
        <dbReference type="EMBL" id="CAD7604065.1"/>
    </source>
</evidence>
<protein>
    <submittedName>
        <fullName evidence="1">Uncharacterized protein</fullName>
    </submittedName>
</protein>
<name>A0A7R9K4K6_TIMGE</name>
<accession>A0A7R9K4K6</accession>
<proteinExistence type="predicted"/>
<dbReference type="AlphaFoldDB" id="A0A7R9K4K6"/>
<organism evidence="1">
    <name type="scientific">Timema genevievae</name>
    <name type="common">Walking stick</name>
    <dbReference type="NCBI Taxonomy" id="629358"/>
    <lineage>
        <taxon>Eukaryota</taxon>
        <taxon>Metazoa</taxon>
        <taxon>Ecdysozoa</taxon>
        <taxon>Arthropoda</taxon>
        <taxon>Hexapoda</taxon>
        <taxon>Insecta</taxon>
        <taxon>Pterygota</taxon>
        <taxon>Neoptera</taxon>
        <taxon>Polyneoptera</taxon>
        <taxon>Phasmatodea</taxon>
        <taxon>Timematodea</taxon>
        <taxon>Timematoidea</taxon>
        <taxon>Timematidae</taxon>
        <taxon>Timema</taxon>
    </lineage>
</organism>
<reference evidence="1" key="1">
    <citation type="submission" date="2020-11" db="EMBL/GenBank/DDBJ databases">
        <authorList>
            <person name="Tran Van P."/>
        </authorList>
    </citation>
    <scope>NUCLEOTIDE SEQUENCE</scope>
</reference>
<gene>
    <name evidence="1" type="ORF">TGEB3V08_LOCUS8998</name>
</gene>
<dbReference type="EMBL" id="OE843837">
    <property type="protein sequence ID" value="CAD7604065.1"/>
    <property type="molecule type" value="Genomic_DNA"/>
</dbReference>